<dbReference type="InterPro" id="IPR007235">
    <property type="entry name" value="Glyco_trans_28_C"/>
</dbReference>
<dbReference type="GO" id="GO:0016758">
    <property type="term" value="F:hexosyltransferase activity"/>
    <property type="evidence" value="ECO:0007669"/>
    <property type="project" value="InterPro"/>
</dbReference>
<accession>A0AAW4WN43</accession>
<feature type="domain" description="Diacylglycerol glucosyltransferase N-terminal" evidence="7">
    <location>
        <begin position="14"/>
        <end position="179"/>
    </location>
</feature>
<dbReference type="GO" id="GO:0009247">
    <property type="term" value="P:glycolipid biosynthetic process"/>
    <property type="evidence" value="ECO:0007669"/>
    <property type="project" value="InterPro"/>
</dbReference>
<dbReference type="PANTHER" id="PTHR43025:SF3">
    <property type="entry name" value="MONOGALACTOSYLDIACYLGLYCEROL SYNTHASE 1, CHLOROPLASTIC"/>
    <property type="match status" value="1"/>
</dbReference>
<dbReference type="Pfam" id="PF06925">
    <property type="entry name" value="MGDG_synth"/>
    <property type="match status" value="1"/>
</dbReference>
<dbReference type="Pfam" id="PF04101">
    <property type="entry name" value="Glyco_tran_28_C"/>
    <property type="match status" value="1"/>
</dbReference>
<evidence type="ECO:0000313" key="9">
    <source>
        <dbReference type="Proteomes" id="UP001198893"/>
    </source>
</evidence>
<dbReference type="GO" id="GO:0016020">
    <property type="term" value="C:membrane"/>
    <property type="evidence" value="ECO:0007669"/>
    <property type="project" value="UniProtKB-SubCell"/>
</dbReference>
<evidence type="ECO:0000256" key="1">
    <source>
        <dbReference type="ARBA" id="ARBA00004370"/>
    </source>
</evidence>
<keyword evidence="5" id="KW-0472">Membrane</keyword>
<sequence>MKILILSCNTGEGHNAAGHAVEEAALARGHEVNFVDAMQLGKRHTSRLISGLYIGIVKHLPWFFGFIYKLGMLISNRHFKSPVYWANAKLAKPLASLIEEGTYDIVVMPHLYPAETITYMKKHNMLPVKAVAIGTDYTCIPFWEETNCDYYVIPHEDLVDEYIKRGVPKEKLLPYGIPVRHAFAKHTPKDIARRKCHLDADAPTFLIMSGSMGFGKLAVFAMALYKQCKNDEHIVIICGNNKKLQSVLTKEFRHCPRVHVLGYTRHVSLYMDACDVIFTKPGGLTSTETLVKGIPTIHTAPIPGCETANSAFFVDRGISYASKYMIEQIRLGKLLMRSHDLQEEMHTAQLREQKSDAAERIVDLLESLSEK</sequence>
<dbReference type="SUPFAM" id="SSF53756">
    <property type="entry name" value="UDP-Glycosyltransferase/glycogen phosphorylase"/>
    <property type="match status" value="1"/>
</dbReference>
<protein>
    <submittedName>
        <fullName evidence="8">Glycosyl transferase</fullName>
    </submittedName>
</protein>
<dbReference type="AlphaFoldDB" id="A0AAW4WN43"/>
<dbReference type="InterPro" id="IPR009695">
    <property type="entry name" value="Diacylglyc_glucosyltr_N"/>
</dbReference>
<evidence type="ECO:0000259" key="7">
    <source>
        <dbReference type="Pfam" id="PF06925"/>
    </source>
</evidence>
<name>A0AAW4WN43_9FIRM</name>
<comment type="caution">
    <text evidence="8">The sequence shown here is derived from an EMBL/GenBank/DDBJ whole genome shotgun (WGS) entry which is preliminary data.</text>
</comment>
<dbReference type="InterPro" id="IPR050519">
    <property type="entry name" value="Glycosyltransf_28_UgtP"/>
</dbReference>
<dbReference type="EMBL" id="JAJEQW010000006">
    <property type="protein sequence ID" value="MCC2242079.1"/>
    <property type="molecule type" value="Genomic_DNA"/>
</dbReference>
<proteinExistence type="inferred from homology"/>
<comment type="similarity">
    <text evidence="2">Belongs to the glycosyltransferase 28 family.</text>
</comment>
<evidence type="ECO:0000313" key="8">
    <source>
        <dbReference type="EMBL" id="MCC2242079.1"/>
    </source>
</evidence>
<dbReference type="PANTHER" id="PTHR43025">
    <property type="entry name" value="MONOGALACTOSYLDIACYLGLYCEROL SYNTHASE"/>
    <property type="match status" value="1"/>
</dbReference>
<dbReference type="Proteomes" id="UP001198893">
    <property type="component" value="Unassembled WGS sequence"/>
</dbReference>
<keyword evidence="4 8" id="KW-0808">Transferase</keyword>
<organism evidence="8 9">
    <name type="scientific">Roseburia amylophila</name>
    <dbReference type="NCBI Taxonomy" id="2981794"/>
    <lineage>
        <taxon>Bacteria</taxon>
        <taxon>Bacillati</taxon>
        <taxon>Bacillota</taxon>
        <taxon>Clostridia</taxon>
        <taxon>Lachnospirales</taxon>
        <taxon>Lachnospiraceae</taxon>
        <taxon>Roseburia</taxon>
    </lineage>
</organism>
<feature type="transmembrane region" description="Helical" evidence="5">
    <location>
        <begin position="48"/>
        <end position="68"/>
    </location>
</feature>
<gene>
    <name evidence="8" type="ORF">LKD47_07165</name>
</gene>
<evidence type="ECO:0000256" key="5">
    <source>
        <dbReference type="SAM" id="Phobius"/>
    </source>
</evidence>
<reference evidence="8" key="1">
    <citation type="submission" date="2021-10" db="EMBL/GenBank/DDBJ databases">
        <title>Anaerobic single-cell dispensing facilitates the cultivation of human gut bacteria.</title>
        <authorList>
            <person name="Afrizal A."/>
        </authorList>
    </citation>
    <scope>NUCLEOTIDE SEQUENCE</scope>
    <source>
        <strain evidence="8">CLA-AA-H204</strain>
    </source>
</reference>
<feature type="domain" description="Glycosyl transferase family 28 C-terminal" evidence="6">
    <location>
        <begin position="206"/>
        <end position="360"/>
    </location>
</feature>
<dbReference type="RefSeq" id="WP_227710066.1">
    <property type="nucleotide sequence ID" value="NZ_JAJEQW010000006.1"/>
</dbReference>
<evidence type="ECO:0000256" key="2">
    <source>
        <dbReference type="ARBA" id="ARBA00006962"/>
    </source>
</evidence>
<evidence type="ECO:0000256" key="4">
    <source>
        <dbReference type="ARBA" id="ARBA00022679"/>
    </source>
</evidence>
<evidence type="ECO:0000256" key="3">
    <source>
        <dbReference type="ARBA" id="ARBA00022676"/>
    </source>
</evidence>
<keyword evidence="5" id="KW-0812">Transmembrane</keyword>
<comment type="subcellular location">
    <subcellularLocation>
        <location evidence="1">Membrane</location>
    </subcellularLocation>
</comment>
<keyword evidence="5" id="KW-1133">Transmembrane helix</keyword>
<evidence type="ECO:0000259" key="6">
    <source>
        <dbReference type="Pfam" id="PF04101"/>
    </source>
</evidence>
<keyword evidence="3" id="KW-0328">Glycosyltransferase</keyword>
<dbReference type="Gene3D" id="3.40.50.2000">
    <property type="entry name" value="Glycogen Phosphorylase B"/>
    <property type="match status" value="2"/>
</dbReference>